<sequence length="546" mass="60660">MLYIRLLQNMAVIALAAYLYNQLNLFRNFVKKERSFKDKIVMIVFFSTLSILGTYMGINVGRDALANTRPIGAITAGYIGGPFVGTAVGVIAGVHRYFNGGATALACGISTIAEGVIGGIFGRFSKNNQIKPRTAFVAGAAAEAAQMIIIIFITKPYSYVINLEKVIAVPMILINSVGTAIFVNIVKNAMDDYNKLEAIQAQKALNIAKKTLEYTKKGLDNETSVKISEILCKMASVSGAVVWSKNGVFSYYGEKIDESNLKHKIEKLYLKSDETMNSIVNVGKNYEFFFAPIIINNEIDGVIGMELKNSKSANEYFVEFLNELSSLLSMQIELFQLNEKVRILNSSEIKALRAQIEPHFLFNTLNTISSFCRTNPLKARGLIIDLSNYFRQSLNKGEFVELDEEIEMLKSYIAIEKARYGDRLNVVFHIEKGLERFKIPSFIIQPIIENSIKHGVLKKADGGNVVVAAEKEIAFIKFTISDNGIGMTTERCKEVINNWPGTGLRNVNSRLKLIYNSNKGLEISTSEGKGTKVSFKMPIGEVHKCE</sequence>
<dbReference type="Pfam" id="PF02518">
    <property type="entry name" value="HATPase_c"/>
    <property type="match status" value="1"/>
</dbReference>
<feature type="domain" description="Signal transduction histidine kinase 5TM receptor LytS transmembrane region" evidence="14">
    <location>
        <begin position="24"/>
        <end position="188"/>
    </location>
</feature>
<dbReference type="InterPro" id="IPR003594">
    <property type="entry name" value="HATPase_dom"/>
</dbReference>
<dbReference type="PANTHER" id="PTHR34220:SF7">
    <property type="entry name" value="SENSOR HISTIDINE KINASE YPDA"/>
    <property type="match status" value="1"/>
</dbReference>
<keyword evidence="3" id="KW-0808">Transferase</keyword>
<feature type="transmembrane region" description="Helical" evidence="11">
    <location>
        <begin position="38"/>
        <end position="58"/>
    </location>
</feature>
<dbReference type="Proteomes" id="UP001623592">
    <property type="component" value="Unassembled WGS sequence"/>
</dbReference>
<keyword evidence="7" id="KW-0067">ATP-binding</keyword>
<evidence type="ECO:0000313" key="16">
    <source>
        <dbReference type="Proteomes" id="UP001623592"/>
    </source>
</evidence>
<evidence type="ECO:0000256" key="9">
    <source>
        <dbReference type="ARBA" id="ARBA00023012"/>
    </source>
</evidence>
<keyword evidence="15" id="KW-0675">Receptor</keyword>
<organism evidence="15 16">
    <name type="scientific">Clostridium neuense</name>
    <dbReference type="NCBI Taxonomy" id="1728934"/>
    <lineage>
        <taxon>Bacteria</taxon>
        <taxon>Bacillati</taxon>
        <taxon>Bacillota</taxon>
        <taxon>Clostridia</taxon>
        <taxon>Eubacteriales</taxon>
        <taxon>Clostridiaceae</taxon>
        <taxon>Clostridium</taxon>
    </lineage>
</organism>
<evidence type="ECO:0000256" key="2">
    <source>
        <dbReference type="ARBA" id="ARBA00022475"/>
    </source>
</evidence>
<evidence type="ECO:0000256" key="3">
    <source>
        <dbReference type="ARBA" id="ARBA00022679"/>
    </source>
</evidence>
<dbReference type="InterPro" id="IPR011620">
    <property type="entry name" value="Sig_transdc_His_kinase_LytS_TM"/>
</dbReference>
<dbReference type="Gene3D" id="3.30.565.10">
    <property type="entry name" value="Histidine kinase-like ATPase, C-terminal domain"/>
    <property type="match status" value="1"/>
</dbReference>
<dbReference type="EMBL" id="JBJIAA010000004">
    <property type="protein sequence ID" value="MFL0249972.1"/>
    <property type="molecule type" value="Genomic_DNA"/>
</dbReference>
<dbReference type="RefSeq" id="WP_406786638.1">
    <property type="nucleotide sequence ID" value="NZ_JBJIAA010000004.1"/>
</dbReference>
<evidence type="ECO:0000256" key="4">
    <source>
        <dbReference type="ARBA" id="ARBA00022692"/>
    </source>
</evidence>
<feature type="transmembrane region" description="Helical" evidence="11">
    <location>
        <begin position="70"/>
        <end position="94"/>
    </location>
</feature>
<feature type="transmembrane region" description="Helical" evidence="11">
    <location>
        <begin position="134"/>
        <end position="154"/>
    </location>
</feature>
<reference evidence="15 16" key="1">
    <citation type="submission" date="2024-11" db="EMBL/GenBank/DDBJ databases">
        <authorList>
            <person name="Heng Y.C."/>
            <person name="Lim A.C.H."/>
            <person name="Lee J.K.Y."/>
            <person name="Kittelmann S."/>
        </authorList>
    </citation>
    <scope>NUCLEOTIDE SEQUENCE [LARGE SCALE GENOMIC DNA]</scope>
    <source>
        <strain evidence="15 16">WILCCON 0114</strain>
    </source>
</reference>
<evidence type="ECO:0000256" key="8">
    <source>
        <dbReference type="ARBA" id="ARBA00022989"/>
    </source>
</evidence>
<keyword evidence="9" id="KW-0902">Two-component regulatory system</keyword>
<evidence type="ECO:0000259" key="13">
    <source>
        <dbReference type="Pfam" id="PF06580"/>
    </source>
</evidence>
<feature type="domain" description="Signal transduction histidine kinase internal region" evidence="13">
    <location>
        <begin position="348"/>
        <end position="424"/>
    </location>
</feature>
<feature type="domain" description="Histidine kinase/HSP90-like ATPase" evidence="12">
    <location>
        <begin position="443"/>
        <end position="539"/>
    </location>
</feature>
<gene>
    <name evidence="15" type="ORF">ACJDT4_06010</name>
</gene>
<evidence type="ECO:0000256" key="5">
    <source>
        <dbReference type="ARBA" id="ARBA00022741"/>
    </source>
</evidence>
<evidence type="ECO:0000256" key="11">
    <source>
        <dbReference type="SAM" id="Phobius"/>
    </source>
</evidence>
<evidence type="ECO:0000256" key="1">
    <source>
        <dbReference type="ARBA" id="ARBA00004651"/>
    </source>
</evidence>
<keyword evidence="16" id="KW-1185">Reference proteome</keyword>
<evidence type="ECO:0000313" key="15">
    <source>
        <dbReference type="EMBL" id="MFL0249972.1"/>
    </source>
</evidence>
<keyword evidence="5" id="KW-0547">Nucleotide-binding</keyword>
<dbReference type="Gene3D" id="1.10.1760.20">
    <property type="match status" value="1"/>
</dbReference>
<dbReference type="PANTHER" id="PTHR34220">
    <property type="entry name" value="SENSOR HISTIDINE KINASE YPDA"/>
    <property type="match status" value="1"/>
</dbReference>
<evidence type="ECO:0000259" key="14">
    <source>
        <dbReference type="Pfam" id="PF07694"/>
    </source>
</evidence>
<protein>
    <submittedName>
        <fullName evidence="15">LytS/YhcK type 5TM receptor domain-containing protein</fullName>
    </submittedName>
</protein>
<proteinExistence type="predicted"/>
<evidence type="ECO:0000256" key="7">
    <source>
        <dbReference type="ARBA" id="ARBA00022840"/>
    </source>
</evidence>
<comment type="caution">
    <text evidence="15">The sequence shown here is derived from an EMBL/GenBank/DDBJ whole genome shotgun (WGS) entry which is preliminary data.</text>
</comment>
<evidence type="ECO:0000256" key="10">
    <source>
        <dbReference type="ARBA" id="ARBA00023136"/>
    </source>
</evidence>
<feature type="transmembrane region" description="Helical" evidence="11">
    <location>
        <begin position="101"/>
        <end position="122"/>
    </location>
</feature>
<dbReference type="Pfam" id="PF07694">
    <property type="entry name" value="5TM-5TMR_LYT"/>
    <property type="match status" value="1"/>
</dbReference>
<keyword evidence="4 11" id="KW-0812">Transmembrane</keyword>
<dbReference type="SUPFAM" id="SSF55874">
    <property type="entry name" value="ATPase domain of HSP90 chaperone/DNA topoisomerase II/histidine kinase"/>
    <property type="match status" value="1"/>
</dbReference>
<evidence type="ECO:0000259" key="12">
    <source>
        <dbReference type="Pfam" id="PF02518"/>
    </source>
</evidence>
<comment type="subcellular location">
    <subcellularLocation>
        <location evidence="1">Cell membrane</location>
        <topology evidence="1">Multi-pass membrane protein</topology>
    </subcellularLocation>
</comment>
<feature type="transmembrane region" description="Helical" evidence="11">
    <location>
        <begin position="6"/>
        <end position="26"/>
    </location>
</feature>
<feature type="transmembrane region" description="Helical" evidence="11">
    <location>
        <begin position="166"/>
        <end position="186"/>
    </location>
</feature>
<keyword evidence="6" id="KW-0418">Kinase</keyword>
<dbReference type="Pfam" id="PF06580">
    <property type="entry name" value="His_kinase"/>
    <property type="match status" value="1"/>
</dbReference>
<keyword evidence="8 11" id="KW-1133">Transmembrane helix</keyword>
<dbReference type="InterPro" id="IPR036890">
    <property type="entry name" value="HATPase_C_sf"/>
</dbReference>
<keyword evidence="10 11" id="KW-0472">Membrane</keyword>
<name>A0ABW8TC47_9CLOT</name>
<keyword evidence="2" id="KW-1003">Cell membrane</keyword>
<dbReference type="InterPro" id="IPR010559">
    <property type="entry name" value="Sig_transdc_His_kin_internal"/>
</dbReference>
<accession>A0ABW8TC47</accession>
<dbReference type="InterPro" id="IPR050640">
    <property type="entry name" value="Bact_2-comp_sensor_kinase"/>
</dbReference>
<evidence type="ECO:0000256" key="6">
    <source>
        <dbReference type="ARBA" id="ARBA00022777"/>
    </source>
</evidence>